<dbReference type="EMBL" id="JAEPDI010000005">
    <property type="protein sequence ID" value="MCG7939160.1"/>
    <property type="molecule type" value="Genomic_DNA"/>
</dbReference>
<name>A0A9E4K4C1_9GAMM</name>
<evidence type="ECO:0000313" key="4">
    <source>
        <dbReference type="EMBL" id="MCG7939160.1"/>
    </source>
</evidence>
<dbReference type="PANTHER" id="PTHR33540">
    <property type="entry name" value="TRNA THREONYLCARBAMOYLADENOSINE BIOSYNTHESIS PROTEIN TSAE"/>
    <property type="match status" value="1"/>
</dbReference>
<dbReference type="Gene3D" id="3.30.200.20">
    <property type="entry name" value="Phosphorylase Kinase, domain 1"/>
    <property type="match status" value="1"/>
</dbReference>
<dbReference type="PANTHER" id="PTHR33540:SF1">
    <property type="entry name" value="N-ACETYLMURAMATE_N-ACETYLGLUCOSAMINE KINASE"/>
    <property type="match status" value="1"/>
</dbReference>
<comment type="caution">
    <text evidence="4">The sequence shown here is derived from an EMBL/GenBank/DDBJ whole genome shotgun (WGS) entry which is preliminary data.</text>
</comment>
<protein>
    <submittedName>
        <fullName evidence="4">Phosphotransferase</fullName>
    </submittedName>
</protein>
<reference evidence="4" key="1">
    <citation type="journal article" date="2021" name="Proc. Natl. Acad. Sci. U.S.A.">
        <title>Global biogeography of chemosynthetic symbionts reveals both localized and globally distributed symbiont groups. .</title>
        <authorList>
            <person name="Osvatic J.T."/>
            <person name="Wilkins L.G.E."/>
            <person name="Leibrecht L."/>
            <person name="Leray M."/>
            <person name="Zauner S."/>
            <person name="Polzin J."/>
            <person name="Camacho Y."/>
            <person name="Gros O."/>
            <person name="van Gils J.A."/>
            <person name="Eisen J.A."/>
            <person name="Petersen J.M."/>
            <person name="Yuen B."/>
        </authorList>
    </citation>
    <scope>NUCLEOTIDE SEQUENCE</scope>
    <source>
        <strain evidence="4">MAGL173</strain>
    </source>
</reference>
<feature type="domain" description="Aminoglycoside phosphotransferase" evidence="3">
    <location>
        <begin position="23"/>
        <end position="242"/>
    </location>
</feature>
<dbReference type="AlphaFoldDB" id="A0A9E4K4C1"/>
<evidence type="ECO:0000313" key="5">
    <source>
        <dbReference type="Proteomes" id="UP000886687"/>
    </source>
</evidence>
<proteinExistence type="predicted"/>
<keyword evidence="1" id="KW-0547">Nucleotide-binding</keyword>
<evidence type="ECO:0000259" key="3">
    <source>
        <dbReference type="Pfam" id="PF01636"/>
    </source>
</evidence>
<evidence type="ECO:0000256" key="1">
    <source>
        <dbReference type="ARBA" id="ARBA00022741"/>
    </source>
</evidence>
<gene>
    <name evidence="4" type="ORF">JAZ04_09935</name>
</gene>
<sequence>MPQRIAQLKNWLNTLPEIGDYSFEPASGDASFRRYFRIGVSNGSYIAMDAPTDKEDTKPFIQIANEFERIGLNVPHIHAMNLEQGFLLLEDLGDVLYLDRLNPQTVDHLYGDALAALVTLQANGPRRGLPQYDRNLLINEMALFRDWLLEAHLKLQLSQDERQLLDELFQLLADNALQQPQVCVHRDYHSRNLMVVDSHNPGVIDFQDAVIGPVTYDLVSMLKDCYIEWPTEQVEAWAMGYFELACQSGVLAEQDESSFLSWFDLMGVQRHLKASGIFARLNKRDGKPGYLQDIPRTLGYILGVADRYQATQDLGEFLRHRVMPGV</sequence>
<evidence type="ECO:0000256" key="2">
    <source>
        <dbReference type="ARBA" id="ARBA00022840"/>
    </source>
</evidence>
<dbReference type="SUPFAM" id="SSF56112">
    <property type="entry name" value="Protein kinase-like (PK-like)"/>
    <property type="match status" value="1"/>
</dbReference>
<dbReference type="InterPro" id="IPR002575">
    <property type="entry name" value="Aminoglycoside_PTrfase"/>
</dbReference>
<dbReference type="Pfam" id="PF01636">
    <property type="entry name" value="APH"/>
    <property type="match status" value="1"/>
</dbReference>
<accession>A0A9E4K4C1</accession>
<dbReference type="GO" id="GO:0005524">
    <property type="term" value="F:ATP binding"/>
    <property type="evidence" value="ECO:0007669"/>
    <property type="project" value="UniProtKB-KW"/>
</dbReference>
<organism evidence="4 5">
    <name type="scientific">Candidatus Thiodiazotropha lotti</name>
    <dbReference type="NCBI Taxonomy" id="2792787"/>
    <lineage>
        <taxon>Bacteria</taxon>
        <taxon>Pseudomonadati</taxon>
        <taxon>Pseudomonadota</taxon>
        <taxon>Gammaproteobacteria</taxon>
        <taxon>Chromatiales</taxon>
        <taxon>Sedimenticolaceae</taxon>
        <taxon>Candidatus Thiodiazotropha</taxon>
    </lineage>
</organism>
<dbReference type="Proteomes" id="UP000886687">
    <property type="component" value="Unassembled WGS sequence"/>
</dbReference>
<keyword evidence="2" id="KW-0067">ATP-binding</keyword>
<dbReference type="Gene3D" id="3.90.1200.10">
    <property type="match status" value="1"/>
</dbReference>
<dbReference type="InterPro" id="IPR011009">
    <property type="entry name" value="Kinase-like_dom_sf"/>
</dbReference>